<organism evidence="9 10">
    <name type="scientific">Williamsia marianensis</name>
    <dbReference type="NCBI Taxonomy" id="85044"/>
    <lineage>
        <taxon>Bacteria</taxon>
        <taxon>Bacillati</taxon>
        <taxon>Actinomycetota</taxon>
        <taxon>Actinomycetes</taxon>
        <taxon>Mycobacteriales</taxon>
        <taxon>Nocardiaceae</taxon>
        <taxon>Williamsia</taxon>
    </lineage>
</organism>
<dbReference type="InterPro" id="IPR014748">
    <property type="entry name" value="Enoyl-CoA_hydra_C"/>
</dbReference>
<dbReference type="PANTHER" id="PTHR11941:SF54">
    <property type="entry name" value="ENOYL-COA HYDRATASE, MITOCHONDRIAL"/>
    <property type="match status" value="1"/>
</dbReference>
<dbReference type="InterPro" id="IPR018376">
    <property type="entry name" value="Enoyl-CoA_hyd/isom_CS"/>
</dbReference>
<feature type="domain" description="Thiolase-like protein type 1 additional C-terminal" evidence="8">
    <location>
        <begin position="428"/>
        <end position="507"/>
    </location>
</feature>
<sequence length="790" mass="84270">MTRSSELDPQTPVFVGVGQTSQRLEGSRVPPMSAVDLAAEAARQAISDSGADPRAVAAAIDTVAGVRQFENSTPDAVAPLGRSNNYPRSVAGRIGADPRRAILEVSGGQSPQHLATELAATIAAGECKVALLFGAEAISTERAFARAEDKPDFNELADGDLEDRGYGLKGLMSADLARHGLTGAPAQYALFENARRARTGQTRSEYASEIGRLFAPFTEVAANNPHAAAPTQRSADELVTPTDRNRLIADPYTRFVVARDQVNQGAAVLLMSVAAARELGVPENKWVFLHGHADLVEQRLIERPDLSAAPASVLAVRSALDLAGVELDDLSSLDLYSCFPIAVFALCDGLGLATDDPRGLTVTGGLPFFGGAGNNYSMHAIAETVVRLRDMPGEYGLVGANGGLLSKYSAGIYSTRPVRWTDGHSAQLQSDIDTSPTVTHAESADGWATLETYTITHSRTGKTGIVVGRLESDRRRFVANVVDDDQDMFELLDDEKPFGSRVFVRSTNRGNRVTTTKPRMTELLPQKPPRLRTDYEHIEVTRAGHLLEIVINRPHVRNSLHPPTNDELEEAFDAFFADSDLWVAIITGAGTKAFSAGNDLVYSAKGGEMWVPRTGFGGLTSRAGMNKPVIAAVNGFAMGGGFEIALACHLVVADASAVFALSEVKVGLVAGAGGLVRLPRSVPEKVATEMILTGKRIDASTALRHGVVNRVVDDGQALEGARELAAELLAVSPTSVRTSLEIMTQTQGVADTVTAVARPSTAIDDLLVSEDMREGMLAFAEKRSPRWMNR</sequence>
<dbReference type="Pfam" id="PF00378">
    <property type="entry name" value="ECH_1"/>
    <property type="match status" value="1"/>
</dbReference>
<protein>
    <submittedName>
        <fullName evidence="9">Acetyl-CoA acetyltransferase</fullName>
    </submittedName>
</protein>
<dbReference type="SUPFAM" id="SSF52096">
    <property type="entry name" value="ClpP/crotonase"/>
    <property type="match status" value="1"/>
</dbReference>
<accession>A0ABU4EV72</accession>
<dbReference type="EMBL" id="JAWLUM010000001">
    <property type="protein sequence ID" value="MDV7133856.1"/>
    <property type="molecule type" value="Genomic_DNA"/>
</dbReference>
<dbReference type="InterPro" id="IPR029045">
    <property type="entry name" value="ClpP/crotonase-like_dom_sf"/>
</dbReference>
<evidence type="ECO:0000256" key="6">
    <source>
        <dbReference type="ARBA" id="ARBA00023717"/>
    </source>
</evidence>
<comment type="catalytic activity">
    <reaction evidence="6">
        <text>a 4-saturated-(3S)-3-hydroxyacyl-CoA = a (3E)-enoyl-CoA + H2O</text>
        <dbReference type="Rhea" id="RHEA:20724"/>
        <dbReference type="ChEBI" id="CHEBI:15377"/>
        <dbReference type="ChEBI" id="CHEBI:58521"/>
        <dbReference type="ChEBI" id="CHEBI:137480"/>
        <dbReference type="EC" id="4.2.1.17"/>
    </reaction>
</comment>
<dbReference type="Gene3D" id="3.40.47.10">
    <property type="match status" value="1"/>
</dbReference>
<dbReference type="Pfam" id="PF18313">
    <property type="entry name" value="TLP1_add_C"/>
    <property type="match status" value="1"/>
</dbReference>
<comment type="function">
    <text evidence="1">Could possibly oxidize fatty acids using specific components.</text>
</comment>
<comment type="similarity">
    <text evidence="2 7">Belongs to the enoyl-CoA hydratase/isomerase family.</text>
</comment>
<dbReference type="Gene3D" id="1.10.12.10">
    <property type="entry name" value="Lyase 2-enoyl-coa Hydratase, Chain A, domain 2"/>
    <property type="match status" value="1"/>
</dbReference>
<evidence type="ECO:0000313" key="10">
    <source>
        <dbReference type="Proteomes" id="UP001185792"/>
    </source>
</evidence>
<evidence type="ECO:0000256" key="4">
    <source>
        <dbReference type="ARBA" id="ARBA00023239"/>
    </source>
</evidence>
<dbReference type="PROSITE" id="PS00166">
    <property type="entry name" value="ENOYL_COA_HYDRATASE"/>
    <property type="match status" value="1"/>
</dbReference>
<keyword evidence="10" id="KW-1185">Reference proteome</keyword>
<dbReference type="PANTHER" id="PTHR11941">
    <property type="entry name" value="ENOYL-COA HYDRATASE-RELATED"/>
    <property type="match status" value="1"/>
</dbReference>
<keyword evidence="3" id="KW-0276">Fatty acid metabolism</keyword>
<dbReference type="Proteomes" id="UP001185792">
    <property type="component" value="Unassembled WGS sequence"/>
</dbReference>
<evidence type="ECO:0000256" key="1">
    <source>
        <dbReference type="ARBA" id="ARBA00002994"/>
    </source>
</evidence>
<name>A0ABU4EV72_WILMA</name>
<dbReference type="NCBIfam" id="NF006105">
    <property type="entry name" value="PRK08257.1-4"/>
    <property type="match status" value="1"/>
</dbReference>
<dbReference type="Gene3D" id="3.90.226.10">
    <property type="entry name" value="2-enoyl-CoA Hydratase, Chain A, domain 1"/>
    <property type="match status" value="1"/>
</dbReference>
<dbReference type="InterPro" id="IPR016039">
    <property type="entry name" value="Thiolase-like"/>
</dbReference>
<evidence type="ECO:0000259" key="8">
    <source>
        <dbReference type="Pfam" id="PF18313"/>
    </source>
</evidence>
<proteinExistence type="inferred from homology"/>
<reference evidence="9 10" key="1">
    <citation type="submission" date="2023-10" db="EMBL/GenBank/DDBJ databases">
        <title>Development of a sustainable strategy for remediation of hydrocarbon-contaminated territories based on the waste exchange concept.</title>
        <authorList>
            <person name="Krivoruchko A."/>
        </authorList>
    </citation>
    <scope>NUCLEOTIDE SEQUENCE [LARGE SCALE GENOMIC DNA]</scope>
    <source>
        <strain evidence="9 10">IEGM 1236</strain>
    </source>
</reference>
<dbReference type="CDD" id="cd06558">
    <property type="entry name" value="crotonase-like"/>
    <property type="match status" value="1"/>
</dbReference>
<evidence type="ECO:0000313" key="9">
    <source>
        <dbReference type="EMBL" id="MDV7133856.1"/>
    </source>
</evidence>
<dbReference type="InterPro" id="IPR001753">
    <property type="entry name" value="Enoyl-CoA_hydra/iso"/>
</dbReference>
<evidence type="ECO:0000256" key="7">
    <source>
        <dbReference type="RuleBase" id="RU003707"/>
    </source>
</evidence>
<dbReference type="InterPro" id="IPR040771">
    <property type="entry name" value="TLP1_add_C"/>
</dbReference>
<comment type="catalytic activity">
    <reaction evidence="5">
        <text>a (3S)-3-hydroxyacyl-CoA = a (2E)-enoyl-CoA + H2O</text>
        <dbReference type="Rhea" id="RHEA:16105"/>
        <dbReference type="ChEBI" id="CHEBI:15377"/>
        <dbReference type="ChEBI" id="CHEBI:57318"/>
        <dbReference type="ChEBI" id="CHEBI:58856"/>
        <dbReference type="EC" id="4.2.1.17"/>
    </reaction>
</comment>
<keyword evidence="3" id="KW-0443">Lipid metabolism</keyword>
<comment type="caution">
    <text evidence="9">The sequence shown here is derived from an EMBL/GenBank/DDBJ whole genome shotgun (WGS) entry which is preliminary data.</text>
</comment>
<dbReference type="RefSeq" id="WP_317712818.1">
    <property type="nucleotide sequence ID" value="NZ_JAWLUM010000001.1"/>
</dbReference>
<dbReference type="Gene3D" id="2.40.50.840">
    <property type="match status" value="1"/>
</dbReference>
<evidence type="ECO:0000256" key="5">
    <source>
        <dbReference type="ARBA" id="ARBA00023709"/>
    </source>
</evidence>
<evidence type="ECO:0000256" key="2">
    <source>
        <dbReference type="ARBA" id="ARBA00005254"/>
    </source>
</evidence>
<keyword evidence="4" id="KW-0456">Lyase</keyword>
<dbReference type="SUPFAM" id="SSF53901">
    <property type="entry name" value="Thiolase-like"/>
    <property type="match status" value="2"/>
</dbReference>
<gene>
    <name evidence="9" type="ORF">R4198_09125</name>
</gene>
<evidence type="ECO:0000256" key="3">
    <source>
        <dbReference type="ARBA" id="ARBA00022832"/>
    </source>
</evidence>